<name>A0A9X1P4G3_9HYPH</name>
<protein>
    <submittedName>
        <fullName evidence="3">Carboxymuconolactone decarboxylase family protein</fullName>
    </submittedName>
</protein>
<reference evidence="3" key="1">
    <citation type="submission" date="2022-01" db="EMBL/GenBank/DDBJ databases">
        <title>Jiella avicenniae sp. nov., a novel endophytic bacterium isolated from bark of Avicennia marina.</title>
        <authorList>
            <person name="Tuo L."/>
        </authorList>
    </citation>
    <scope>NUCLEOTIDE SEQUENCE</scope>
    <source>
        <strain evidence="3">CBK1P-4</strain>
    </source>
</reference>
<keyword evidence="4" id="KW-1185">Reference proteome</keyword>
<dbReference type="InterPro" id="IPR029032">
    <property type="entry name" value="AhpD-like"/>
</dbReference>
<feature type="signal peptide" evidence="1">
    <location>
        <begin position="1"/>
        <end position="20"/>
    </location>
</feature>
<feature type="domain" description="Carboxymuconolactone decarboxylase-like" evidence="2">
    <location>
        <begin position="45"/>
        <end position="118"/>
    </location>
</feature>
<dbReference type="AlphaFoldDB" id="A0A9X1P4G3"/>
<feature type="domain" description="Carboxymuconolactone decarboxylase-like" evidence="2">
    <location>
        <begin position="170"/>
        <end position="247"/>
    </location>
</feature>
<dbReference type="EMBL" id="JAJUWU010000017">
    <property type="protein sequence ID" value="MCE7029584.1"/>
    <property type="molecule type" value="Genomic_DNA"/>
</dbReference>
<dbReference type="InterPro" id="IPR052512">
    <property type="entry name" value="4CMD/NDH-1_regulator"/>
</dbReference>
<dbReference type="SUPFAM" id="SSF69118">
    <property type="entry name" value="AhpD-like"/>
    <property type="match status" value="1"/>
</dbReference>
<proteinExistence type="predicted"/>
<dbReference type="Proteomes" id="UP001139035">
    <property type="component" value="Unassembled WGS sequence"/>
</dbReference>
<feature type="chain" id="PRO_5040929995" evidence="1">
    <location>
        <begin position="21"/>
        <end position="265"/>
    </location>
</feature>
<dbReference type="GO" id="GO:0051920">
    <property type="term" value="F:peroxiredoxin activity"/>
    <property type="evidence" value="ECO:0007669"/>
    <property type="project" value="InterPro"/>
</dbReference>
<dbReference type="Pfam" id="PF02627">
    <property type="entry name" value="CMD"/>
    <property type="match status" value="2"/>
</dbReference>
<evidence type="ECO:0000313" key="3">
    <source>
        <dbReference type="EMBL" id="MCE7029584.1"/>
    </source>
</evidence>
<sequence length="265" mass="28729">MRHIAAIACTLSLATAPALAQQTMPFDSQEIGTVSPALEAYTKDDLFGKVWENAALSKRDRSLATVAALIARSQSEGLEDYIGHALDNGVTPAEISEVITHLAFYAGWQNAMIGVDAASDVFEERGISADRLPAANPDDMLPLDQEAEAARQSSVQERYGDVSQGVVDDTERLLFRDLWLRPGLEPRDRSLVTVAALIAAGHVDQITFHLDRAMDNGLTKDEASAMLSHLAFYAGWPNVFSAMPVAQKVFQGRDGQAETRSEGQN</sequence>
<dbReference type="InterPro" id="IPR003779">
    <property type="entry name" value="CMD-like"/>
</dbReference>
<dbReference type="PANTHER" id="PTHR33570:SF9">
    <property type="entry name" value="BLL4600 PROTEIN"/>
    <property type="match status" value="1"/>
</dbReference>
<evidence type="ECO:0000313" key="4">
    <source>
        <dbReference type="Proteomes" id="UP001139035"/>
    </source>
</evidence>
<evidence type="ECO:0000256" key="1">
    <source>
        <dbReference type="SAM" id="SignalP"/>
    </source>
</evidence>
<dbReference type="RefSeq" id="WP_233720576.1">
    <property type="nucleotide sequence ID" value="NZ_JAJUWU010000017.1"/>
</dbReference>
<organism evidence="3 4">
    <name type="scientific">Jiella avicenniae</name>
    <dbReference type="NCBI Taxonomy" id="2907202"/>
    <lineage>
        <taxon>Bacteria</taxon>
        <taxon>Pseudomonadati</taxon>
        <taxon>Pseudomonadota</taxon>
        <taxon>Alphaproteobacteria</taxon>
        <taxon>Hyphomicrobiales</taxon>
        <taxon>Aurantimonadaceae</taxon>
        <taxon>Jiella</taxon>
    </lineage>
</organism>
<dbReference type="PANTHER" id="PTHR33570">
    <property type="entry name" value="4-CARBOXYMUCONOLACTONE DECARBOXYLASE FAMILY PROTEIN"/>
    <property type="match status" value="1"/>
</dbReference>
<dbReference type="Gene3D" id="1.20.1290.10">
    <property type="entry name" value="AhpD-like"/>
    <property type="match status" value="1"/>
</dbReference>
<comment type="caution">
    <text evidence="3">The sequence shown here is derived from an EMBL/GenBank/DDBJ whole genome shotgun (WGS) entry which is preliminary data.</text>
</comment>
<gene>
    <name evidence="3" type="ORF">LZD57_16460</name>
</gene>
<keyword evidence="1" id="KW-0732">Signal</keyword>
<accession>A0A9X1P4G3</accession>
<evidence type="ECO:0000259" key="2">
    <source>
        <dbReference type="Pfam" id="PF02627"/>
    </source>
</evidence>